<comment type="caution">
    <text evidence="2">The sequence shown here is derived from an EMBL/GenBank/DDBJ whole genome shotgun (WGS) entry which is preliminary data.</text>
</comment>
<evidence type="ECO:0000313" key="3">
    <source>
        <dbReference type="Proteomes" id="UP001159363"/>
    </source>
</evidence>
<proteinExistence type="predicted"/>
<sequence length="360" mass="39790">MKRRSQLEEALKASGAPPDALRMLNGEFEILSFTAQFLVQHIEPMRVTRGMGRRRNAEGAGGDVIVRHYSEWKSGSDPSGNRTRFAQSSKFTRRAGRCHWYAGFLGDIPFPQPFHSVTAPQLNSALRTSLLKAAQISSLTHHFAKFAREREREGERGREILLILLPPATVRTRHILQGALSCILLQLINPWRGIRANIRRFPQVSRLGEANNEGGGVDERRGGDGVASGCTREIPATEGRVQWGHSRGFSIWESDDAADRRVFSGVTRSPRSCIPATALNTHLAPPSSALNTSIVDGECLWWLPTEGAGEHRVSSDQSESPYPRQPASHVAEPPSDKQWNYSGLDLMGSGAAFWQNYSGE</sequence>
<keyword evidence="3" id="KW-1185">Reference proteome</keyword>
<evidence type="ECO:0000256" key="1">
    <source>
        <dbReference type="SAM" id="MobiDB-lite"/>
    </source>
</evidence>
<evidence type="ECO:0000313" key="2">
    <source>
        <dbReference type="EMBL" id="KAJ8874941.1"/>
    </source>
</evidence>
<gene>
    <name evidence="2" type="ORF">PR048_022831</name>
</gene>
<feature type="region of interest" description="Disordered" evidence="1">
    <location>
        <begin position="211"/>
        <end position="234"/>
    </location>
</feature>
<protein>
    <submittedName>
        <fullName evidence="2">Uncharacterized protein</fullName>
    </submittedName>
</protein>
<organism evidence="2 3">
    <name type="scientific">Dryococelus australis</name>
    <dbReference type="NCBI Taxonomy" id="614101"/>
    <lineage>
        <taxon>Eukaryota</taxon>
        <taxon>Metazoa</taxon>
        <taxon>Ecdysozoa</taxon>
        <taxon>Arthropoda</taxon>
        <taxon>Hexapoda</taxon>
        <taxon>Insecta</taxon>
        <taxon>Pterygota</taxon>
        <taxon>Neoptera</taxon>
        <taxon>Polyneoptera</taxon>
        <taxon>Phasmatodea</taxon>
        <taxon>Verophasmatodea</taxon>
        <taxon>Anareolatae</taxon>
        <taxon>Phasmatidae</taxon>
        <taxon>Eurycanthinae</taxon>
        <taxon>Dryococelus</taxon>
    </lineage>
</organism>
<dbReference type="EMBL" id="JARBHB010000009">
    <property type="protein sequence ID" value="KAJ8874941.1"/>
    <property type="molecule type" value="Genomic_DNA"/>
</dbReference>
<feature type="region of interest" description="Disordered" evidence="1">
    <location>
        <begin position="310"/>
        <end position="337"/>
    </location>
</feature>
<dbReference type="Proteomes" id="UP001159363">
    <property type="component" value="Chromosome 8"/>
</dbReference>
<name>A0ABQ9GSG2_9NEOP</name>
<reference evidence="2 3" key="1">
    <citation type="submission" date="2023-02" db="EMBL/GenBank/DDBJ databases">
        <title>LHISI_Scaffold_Assembly.</title>
        <authorList>
            <person name="Stuart O.P."/>
            <person name="Cleave R."/>
            <person name="Magrath M.J.L."/>
            <person name="Mikheyev A.S."/>
        </authorList>
    </citation>
    <scope>NUCLEOTIDE SEQUENCE [LARGE SCALE GENOMIC DNA]</scope>
    <source>
        <strain evidence="2">Daus_M_001</strain>
        <tissue evidence="2">Leg muscle</tissue>
    </source>
</reference>
<accession>A0ABQ9GSG2</accession>